<organism evidence="2">
    <name type="scientific">Planktothricoides raciborskii GIHE-MW2</name>
    <dbReference type="NCBI Taxonomy" id="2792601"/>
    <lineage>
        <taxon>Bacteria</taxon>
        <taxon>Bacillati</taxon>
        <taxon>Cyanobacteriota</taxon>
        <taxon>Cyanophyceae</taxon>
        <taxon>Oscillatoriophycideae</taxon>
        <taxon>Oscillatoriales</taxon>
        <taxon>Oscillatoriaceae</taxon>
        <taxon>Planktothricoides</taxon>
    </lineage>
</organism>
<keyword evidence="2" id="KW-0489">Methyltransferase</keyword>
<dbReference type="NCBIfam" id="TIGR01444">
    <property type="entry name" value="fkbM_fam"/>
    <property type="match status" value="1"/>
</dbReference>
<dbReference type="InterPro" id="IPR029063">
    <property type="entry name" value="SAM-dependent_MTases_sf"/>
</dbReference>
<protein>
    <submittedName>
        <fullName evidence="2">FkbM family methyltransferase</fullName>
    </submittedName>
</protein>
<dbReference type="AlphaFoldDB" id="A0AAU8JGM9"/>
<evidence type="ECO:0000313" key="2">
    <source>
        <dbReference type="EMBL" id="XCM38382.1"/>
    </source>
</evidence>
<accession>A0AAU8JGM9</accession>
<dbReference type="GO" id="GO:0008168">
    <property type="term" value="F:methyltransferase activity"/>
    <property type="evidence" value="ECO:0007669"/>
    <property type="project" value="UniProtKB-KW"/>
</dbReference>
<dbReference type="RefSeq" id="WP_354635809.1">
    <property type="nucleotide sequence ID" value="NZ_CP159837.1"/>
</dbReference>
<dbReference type="InterPro" id="IPR006342">
    <property type="entry name" value="FkbM_mtfrase"/>
</dbReference>
<name>A0AAU8JGM9_9CYAN</name>
<reference evidence="2" key="1">
    <citation type="submission" date="2024-07" db="EMBL/GenBank/DDBJ databases">
        <authorList>
            <person name="Kim Y.J."/>
            <person name="Jeong J.Y."/>
        </authorList>
    </citation>
    <scope>NUCLEOTIDE SEQUENCE</scope>
    <source>
        <strain evidence="2">GIHE-MW2</strain>
    </source>
</reference>
<dbReference type="PANTHER" id="PTHR34203">
    <property type="entry name" value="METHYLTRANSFERASE, FKBM FAMILY PROTEIN"/>
    <property type="match status" value="1"/>
</dbReference>
<evidence type="ECO:0000259" key="1">
    <source>
        <dbReference type="Pfam" id="PF05050"/>
    </source>
</evidence>
<dbReference type="GO" id="GO:0032259">
    <property type="term" value="P:methylation"/>
    <property type="evidence" value="ECO:0007669"/>
    <property type="project" value="UniProtKB-KW"/>
</dbReference>
<dbReference type="Gene3D" id="3.40.50.150">
    <property type="entry name" value="Vaccinia Virus protein VP39"/>
    <property type="match status" value="1"/>
</dbReference>
<dbReference type="SUPFAM" id="SSF53335">
    <property type="entry name" value="S-adenosyl-L-methionine-dependent methyltransferases"/>
    <property type="match status" value="1"/>
</dbReference>
<keyword evidence="2" id="KW-0808">Transferase</keyword>
<dbReference type="PANTHER" id="PTHR34203:SF15">
    <property type="entry name" value="SLL1173 PROTEIN"/>
    <property type="match status" value="1"/>
</dbReference>
<proteinExistence type="predicted"/>
<dbReference type="EMBL" id="CP159837">
    <property type="protein sequence ID" value="XCM38382.1"/>
    <property type="molecule type" value="Genomic_DNA"/>
</dbReference>
<gene>
    <name evidence="2" type="ORF">ABWT76_001228</name>
</gene>
<feature type="domain" description="Methyltransferase FkbM" evidence="1">
    <location>
        <begin position="79"/>
        <end position="249"/>
    </location>
</feature>
<sequence>MKFVTYFKNLVYQKFPRFIFRCLTNEERVIYKLNKYNFSMLLSLGDNAISRPILVKGEYEQSVTKVLIKYFKPDLHFLDIGANLGYYSLLVASQCPHAKIYSFEPDEKNFHLFTTSILYNQFQNQIQSYGLAVSDQNKNIVISDLGNGANYGARFTGNNAQELRAYVHGENPYYEEIPAVSLDDFLPDIQIDIVKIDIEGYEPFALKGMVNLLKKNRPIIFAEFAPSNLKFFGKIEPPEFLEFFTNLDYTINLIDRQGQVIAYEQNIDQLIQDFGTYQTHHLDLIFLPLLLPLGEKSESNPV</sequence>
<dbReference type="InterPro" id="IPR052514">
    <property type="entry name" value="SAM-dependent_MTase"/>
</dbReference>
<dbReference type="Pfam" id="PF05050">
    <property type="entry name" value="Methyltransf_21"/>
    <property type="match status" value="1"/>
</dbReference>